<evidence type="ECO:0000256" key="6">
    <source>
        <dbReference type="PIRSR" id="PIRSR028757-1"/>
    </source>
</evidence>
<evidence type="ECO:0000259" key="8">
    <source>
        <dbReference type="Pfam" id="PF17676"/>
    </source>
</evidence>
<dbReference type="EMBL" id="CP053069">
    <property type="protein sequence ID" value="QJR10477.1"/>
    <property type="molecule type" value="Genomic_DNA"/>
</dbReference>
<evidence type="ECO:0000256" key="5">
    <source>
        <dbReference type="ARBA" id="ARBA00022825"/>
    </source>
</evidence>
<dbReference type="InterPro" id="IPR027478">
    <property type="entry name" value="LdcA_N"/>
</dbReference>
<sequence>MATSSRSKSTRGVAERVLRLPRRLPEPATIGVFALSGRVDPAQLARGVAHMRDLGHRVIVAPETGLEWRYFAGTDEERVEGFHRLLDDPGIDLMICARGGYGISRVLNRIDWNRVAESAKAFIGFSDFTAFNMAAYANANLLTYHGPMIGIDFGDGAPDSFMEQHFWLTLSRDTHLVEDMASDHGYDPRRIEGRIWGGNLSLIAHLVGTPYFPVIDDGILFVEEIGEEPYAVERMFLQLHHAGVLQRQRAVILADFADCEPKNTARYPYAMDEVVETLRRLLPIPVLTGLPFGHVARKLTIPFGAPTTLLVNEGSYSLRFTGYSN</sequence>
<dbReference type="Pfam" id="PF17676">
    <property type="entry name" value="Peptidase_S66C"/>
    <property type="match status" value="1"/>
</dbReference>
<feature type="active site" description="Charge relay system" evidence="6">
    <location>
        <position position="294"/>
    </location>
</feature>
<gene>
    <name evidence="9" type="primary">ldcA</name>
    <name evidence="9" type="ORF">DSM104443_01541</name>
</gene>
<evidence type="ECO:0000313" key="9">
    <source>
        <dbReference type="EMBL" id="QJR10477.1"/>
    </source>
</evidence>
<dbReference type="PANTHER" id="PTHR30237:SF2">
    <property type="entry name" value="MUREIN TETRAPEPTIDE CARBOXYPEPTIDASE"/>
    <property type="match status" value="1"/>
</dbReference>
<evidence type="ECO:0000313" key="10">
    <source>
        <dbReference type="Proteomes" id="UP000501534"/>
    </source>
</evidence>
<dbReference type="CDD" id="cd07025">
    <property type="entry name" value="Peptidase_S66"/>
    <property type="match status" value="1"/>
</dbReference>
<feature type="active site" description="Charge relay system" evidence="6">
    <location>
        <position position="223"/>
    </location>
</feature>
<proteinExistence type="inferred from homology"/>
<feature type="domain" description="LD-carboxypeptidase N-terminal" evidence="7">
    <location>
        <begin position="30"/>
        <end position="146"/>
    </location>
</feature>
<accession>A0A6M4GY94</accession>
<evidence type="ECO:0000256" key="3">
    <source>
        <dbReference type="ARBA" id="ARBA00022670"/>
    </source>
</evidence>
<dbReference type="GO" id="GO:0008236">
    <property type="term" value="F:serine-type peptidase activity"/>
    <property type="evidence" value="ECO:0007669"/>
    <property type="project" value="UniProtKB-KW"/>
</dbReference>
<dbReference type="Pfam" id="PF02016">
    <property type="entry name" value="Peptidase_S66"/>
    <property type="match status" value="1"/>
</dbReference>
<dbReference type="AlphaFoldDB" id="A0A6M4GY94"/>
<dbReference type="KEGG" id="uru:DSM104443_01541"/>
<name>A0A6M4GY94_9PROT</name>
<dbReference type="InterPro" id="IPR003507">
    <property type="entry name" value="S66_fam"/>
</dbReference>
<dbReference type="Proteomes" id="UP000501534">
    <property type="component" value="Chromosome"/>
</dbReference>
<dbReference type="PANTHER" id="PTHR30237">
    <property type="entry name" value="MURAMOYLTETRAPEPTIDE CARBOXYPEPTIDASE"/>
    <property type="match status" value="1"/>
</dbReference>
<dbReference type="InterPro" id="IPR040449">
    <property type="entry name" value="Peptidase_S66_N"/>
</dbReference>
<evidence type="ECO:0000256" key="1">
    <source>
        <dbReference type="ARBA" id="ARBA00010233"/>
    </source>
</evidence>
<protein>
    <submittedName>
        <fullName evidence="9">Murein tetrapeptide carboxypeptidase</fullName>
        <ecNumber evidence="9">3.4.17.13</ecNumber>
    </submittedName>
</protein>
<evidence type="ECO:0000256" key="4">
    <source>
        <dbReference type="ARBA" id="ARBA00022801"/>
    </source>
</evidence>
<dbReference type="SUPFAM" id="SSF141986">
    <property type="entry name" value="LD-carboxypeptidase A C-terminal domain-like"/>
    <property type="match status" value="1"/>
</dbReference>
<dbReference type="SUPFAM" id="SSF52317">
    <property type="entry name" value="Class I glutamine amidotransferase-like"/>
    <property type="match status" value="1"/>
</dbReference>
<feature type="domain" description="LD-carboxypeptidase C-terminal" evidence="8">
    <location>
        <begin position="192"/>
        <end position="309"/>
    </location>
</feature>
<dbReference type="Gene3D" id="3.50.30.60">
    <property type="entry name" value="LD-carboxypeptidase A C-terminal domain-like"/>
    <property type="match status" value="1"/>
</dbReference>
<keyword evidence="5" id="KW-0720">Serine protease</keyword>
<dbReference type="GO" id="GO:0106415">
    <property type="term" value="F:muramoyltetrapeptide carboxypeptidase activity"/>
    <property type="evidence" value="ECO:0007669"/>
    <property type="project" value="UniProtKB-EC"/>
</dbReference>
<dbReference type="PIRSF" id="PIRSF028757">
    <property type="entry name" value="LD-carboxypeptidase"/>
    <property type="match status" value="1"/>
</dbReference>
<keyword evidence="3" id="KW-0645">Protease</keyword>
<keyword evidence="2 9" id="KW-0121">Carboxypeptidase</keyword>
<reference evidence="9 10" key="1">
    <citation type="submission" date="2020-04" db="EMBL/GenBank/DDBJ databases">
        <title>Usitatibacter rugosus gen. nov., sp. nov. and Usitatibacter palustris sp. nov., novel members of Usitatibacteraceae fam. nov. within the order Nitrosomonadales isolated from soil.</title>
        <authorList>
            <person name="Huber K.J."/>
            <person name="Neumann-Schaal M."/>
            <person name="Geppert A."/>
            <person name="Luckner M."/>
            <person name="Wanner G."/>
            <person name="Overmann J."/>
        </authorList>
    </citation>
    <scope>NUCLEOTIDE SEQUENCE [LARGE SCALE GENOMIC DNA]</scope>
    <source>
        <strain evidence="9 10">0125_3</strain>
    </source>
</reference>
<dbReference type="InterPro" id="IPR029062">
    <property type="entry name" value="Class_I_gatase-like"/>
</dbReference>
<evidence type="ECO:0000256" key="2">
    <source>
        <dbReference type="ARBA" id="ARBA00022645"/>
    </source>
</evidence>
<dbReference type="InterPro" id="IPR027461">
    <property type="entry name" value="Carboxypeptidase_A_C_sf"/>
</dbReference>
<comment type="similarity">
    <text evidence="1">Belongs to the peptidase S66 family.</text>
</comment>
<keyword evidence="4 9" id="KW-0378">Hydrolase</keyword>
<dbReference type="EC" id="3.4.17.13" evidence="9"/>
<dbReference type="Gene3D" id="3.40.50.10740">
    <property type="entry name" value="Class I glutamine amidotransferase-like"/>
    <property type="match status" value="1"/>
</dbReference>
<dbReference type="GO" id="GO:0006508">
    <property type="term" value="P:proteolysis"/>
    <property type="evidence" value="ECO:0007669"/>
    <property type="project" value="UniProtKB-KW"/>
</dbReference>
<evidence type="ECO:0000259" key="7">
    <source>
        <dbReference type="Pfam" id="PF02016"/>
    </source>
</evidence>
<organism evidence="9 10">
    <name type="scientific">Usitatibacter rugosus</name>
    <dbReference type="NCBI Taxonomy" id="2732067"/>
    <lineage>
        <taxon>Bacteria</taxon>
        <taxon>Pseudomonadati</taxon>
        <taxon>Pseudomonadota</taxon>
        <taxon>Betaproteobacteria</taxon>
        <taxon>Nitrosomonadales</taxon>
        <taxon>Usitatibacteraceae</taxon>
        <taxon>Usitatibacter</taxon>
    </lineage>
</organism>
<dbReference type="InterPro" id="IPR040921">
    <property type="entry name" value="Peptidase_S66C"/>
</dbReference>
<feature type="active site" description="Nucleophile" evidence="6">
    <location>
        <position position="126"/>
    </location>
</feature>
<keyword evidence="10" id="KW-1185">Reference proteome</keyword>